<evidence type="ECO:0000313" key="8">
    <source>
        <dbReference type="EMBL" id="ACC98404.1"/>
    </source>
</evidence>
<keyword evidence="9" id="KW-1185">Reference proteome</keyword>
<dbReference type="EMBL" id="CP001055">
    <property type="protein sequence ID" value="ACC98404.1"/>
    <property type="molecule type" value="Genomic_DNA"/>
</dbReference>
<dbReference type="PANTHER" id="PTHR42775">
    <property type="entry name" value="PERMEASE RV2963-RELATED"/>
    <property type="match status" value="1"/>
</dbReference>
<sequence length="316" mass="34512">METLAIKIVELMGLDPSARLGASVVFFINDSVKIMLMLFVMISAIGVLRTYFNRQRMEKYLGSKNKFISCFFASLFAIFTPFCSCSSVPIFLSLVRMRIPFAASICFLVVSPLVNEYLVALMPSYFGFKIVAVYIIGGITVGMLGGMFLERIGMAKYIEEHIHGGDIEEEVFDSFKARAKFGLNEGKDIVKKLWLWILAGVALGAVIHNYVPDTTVLKVANFGGILSVPLVTLLGAPVYGSCAGVVPIAVVMFSKPIPLGTTIAFLMSVSAMSLPEAVLLRSVMKLKLLGAFFATIIVGIIIMGYFLNFVSPYLIS</sequence>
<reference evidence="8 9" key="1">
    <citation type="journal article" date="2009" name="Appl. Environ. Microbiol.">
        <title>Genomic analysis of 'Elusimicrobium minutum,' the first cultivated representative of the phylum 'Elusimicrobia' (formerly termite group 1).</title>
        <authorList>
            <person name="Herlemann D.P.R."/>
            <person name="Geissinger O."/>
            <person name="Ikeda-Ohtsubo W."/>
            <person name="Kunin V."/>
            <person name="Sun H."/>
            <person name="Lapidus A."/>
            <person name="Hugenholtz P."/>
            <person name="Brune A."/>
        </authorList>
    </citation>
    <scope>NUCLEOTIDE SEQUENCE [LARGE SCALE GENOMIC DNA]</scope>
    <source>
        <strain evidence="8 9">Pei191</strain>
    </source>
</reference>
<feature type="transmembrane region" description="Helical" evidence="7">
    <location>
        <begin position="72"/>
        <end position="95"/>
    </location>
</feature>
<dbReference type="HOGENOM" id="CLU_059148_0_0_0"/>
<comment type="subcellular location">
    <subcellularLocation>
        <location evidence="1">Cell membrane</location>
        <topology evidence="1">Multi-pass membrane protein</topology>
    </subcellularLocation>
</comment>
<proteinExistence type="inferred from homology"/>
<name>B2KD08_ELUMP</name>
<feature type="transmembrane region" description="Helical" evidence="7">
    <location>
        <begin position="286"/>
        <end position="307"/>
    </location>
</feature>
<evidence type="ECO:0000256" key="7">
    <source>
        <dbReference type="SAM" id="Phobius"/>
    </source>
</evidence>
<dbReference type="InterPro" id="IPR053166">
    <property type="entry name" value="UPF0718_permease"/>
</dbReference>
<dbReference type="KEGG" id="emi:Emin_0849"/>
<organism evidence="8 9">
    <name type="scientific">Elusimicrobium minutum (strain Pei191)</name>
    <dbReference type="NCBI Taxonomy" id="445932"/>
    <lineage>
        <taxon>Bacteria</taxon>
        <taxon>Pseudomonadati</taxon>
        <taxon>Elusimicrobiota</taxon>
        <taxon>Elusimicrobia</taxon>
        <taxon>Elusimicrobiales</taxon>
        <taxon>Elusimicrobiaceae</taxon>
        <taxon>Elusimicrobium</taxon>
    </lineage>
</organism>
<keyword evidence="5 7" id="KW-1133">Transmembrane helix</keyword>
<gene>
    <name evidence="8" type="ordered locus">Emin_0849</name>
</gene>
<feature type="transmembrane region" description="Helical" evidence="7">
    <location>
        <begin position="256"/>
        <end position="274"/>
    </location>
</feature>
<evidence type="ECO:0000256" key="4">
    <source>
        <dbReference type="ARBA" id="ARBA00022692"/>
    </source>
</evidence>
<dbReference type="STRING" id="445932.Emin_0849"/>
<evidence type="ECO:0000256" key="1">
    <source>
        <dbReference type="ARBA" id="ARBA00004651"/>
    </source>
</evidence>
<accession>B2KD08</accession>
<dbReference type="InterPro" id="IPR005524">
    <property type="entry name" value="DUF318"/>
</dbReference>
<dbReference type="Pfam" id="PF03773">
    <property type="entry name" value="ArsP_1"/>
    <property type="match status" value="1"/>
</dbReference>
<keyword evidence="4 7" id="KW-0812">Transmembrane</keyword>
<evidence type="ECO:0000313" key="9">
    <source>
        <dbReference type="Proteomes" id="UP000001029"/>
    </source>
</evidence>
<evidence type="ECO:0000256" key="2">
    <source>
        <dbReference type="ARBA" id="ARBA00006386"/>
    </source>
</evidence>
<feature type="transmembrane region" description="Helical" evidence="7">
    <location>
        <begin position="34"/>
        <end position="52"/>
    </location>
</feature>
<dbReference type="AlphaFoldDB" id="B2KD08"/>
<keyword evidence="3" id="KW-1003">Cell membrane</keyword>
<dbReference type="OrthoDB" id="9777774at2"/>
<comment type="similarity">
    <text evidence="2">Belongs to the UPF0718 family.</text>
</comment>
<dbReference type="RefSeq" id="WP_012415019.1">
    <property type="nucleotide sequence ID" value="NC_010644.1"/>
</dbReference>
<dbReference type="Proteomes" id="UP000001029">
    <property type="component" value="Chromosome"/>
</dbReference>
<feature type="transmembrane region" description="Helical" evidence="7">
    <location>
        <begin position="193"/>
        <end position="211"/>
    </location>
</feature>
<dbReference type="GO" id="GO:0005886">
    <property type="term" value="C:plasma membrane"/>
    <property type="evidence" value="ECO:0007669"/>
    <property type="project" value="UniProtKB-SubCell"/>
</dbReference>
<feature type="transmembrane region" description="Helical" evidence="7">
    <location>
        <begin position="131"/>
        <end position="149"/>
    </location>
</feature>
<keyword evidence="6 7" id="KW-0472">Membrane</keyword>
<feature type="transmembrane region" description="Helical" evidence="7">
    <location>
        <begin position="101"/>
        <end position="119"/>
    </location>
</feature>
<protein>
    <submittedName>
        <fullName evidence="8">Putative permease</fullName>
    </submittedName>
</protein>
<evidence type="ECO:0000256" key="6">
    <source>
        <dbReference type="ARBA" id="ARBA00023136"/>
    </source>
</evidence>
<evidence type="ECO:0000256" key="3">
    <source>
        <dbReference type="ARBA" id="ARBA00022475"/>
    </source>
</evidence>
<evidence type="ECO:0000256" key="5">
    <source>
        <dbReference type="ARBA" id="ARBA00022989"/>
    </source>
</evidence>
<dbReference type="PANTHER" id="PTHR42775:SF2">
    <property type="entry name" value="PERMEASE"/>
    <property type="match status" value="1"/>
</dbReference>
<feature type="transmembrane region" description="Helical" evidence="7">
    <location>
        <begin position="223"/>
        <end position="250"/>
    </location>
</feature>